<dbReference type="AlphaFoldDB" id="A0A251TUH9"/>
<evidence type="ECO:0000313" key="2">
    <source>
        <dbReference type="Proteomes" id="UP000215914"/>
    </source>
</evidence>
<dbReference type="InterPro" id="IPR009737">
    <property type="entry name" value="Aim32/Apd1-like"/>
</dbReference>
<dbReference type="Pfam" id="PF06999">
    <property type="entry name" value="Suc_Fer-like"/>
    <property type="match status" value="1"/>
</dbReference>
<dbReference type="InterPro" id="IPR036249">
    <property type="entry name" value="Thioredoxin-like_sf"/>
</dbReference>
<dbReference type="STRING" id="4232.A0A251TUH9"/>
<dbReference type="SUPFAM" id="SSF52833">
    <property type="entry name" value="Thioredoxin-like"/>
    <property type="match status" value="1"/>
</dbReference>
<accession>A0A251TUH9</accession>
<reference evidence="2" key="1">
    <citation type="journal article" date="2017" name="Nature">
        <title>The sunflower genome provides insights into oil metabolism, flowering and Asterid evolution.</title>
        <authorList>
            <person name="Badouin H."/>
            <person name="Gouzy J."/>
            <person name="Grassa C.J."/>
            <person name="Murat F."/>
            <person name="Staton S.E."/>
            <person name="Cottret L."/>
            <person name="Lelandais-Briere C."/>
            <person name="Owens G.L."/>
            <person name="Carrere S."/>
            <person name="Mayjonade B."/>
            <person name="Legrand L."/>
            <person name="Gill N."/>
            <person name="Kane N.C."/>
            <person name="Bowers J.E."/>
            <person name="Hubner S."/>
            <person name="Bellec A."/>
            <person name="Berard A."/>
            <person name="Berges H."/>
            <person name="Blanchet N."/>
            <person name="Boniface M.C."/>
            <person name="Brunel D."/>
            <person name="Catrice O."/>
            <person name="Chaidir N."/>
            <person name="Claudel C."/>
            <person name="Donnadieu C."/>
            <person name="Faraut T."/>
            <person name="Fievet G."/>
            <person name="Helmstetter N."/>
            <person name="King M."/>
            <person name="Knapp S.J."/>
            <person name="Lai Z."/>
            <person name="Le Paslier M.C."/>
            <person name="Lippi Y."/>
            <person name="Lorenzon L."/>
            <person name="Mandel J.R."/>
            <person name="Marage G."/>
            <person name="Marchand G."/>
            <person name="Marquand E."/>
            <person name="Bret-Mestries E."/>
            <person name="Morien E."/>
            <person name="Nambeesan S."/>
            <person name="Nguyen T."/>
            <person name="Pegot-Espagnet P."/>
            <person name="Pouilly N."/>
            <person name="Raftis F."/>
            <person name="Sallet E."/>
            <person name="Schiex T."/>
            <person name="Thomas J."/>
            <person name="Vandecasteele C."/>
            <person name="Vares D."/>
            <person name="Vear F."/>
            <person name="Vautrin S."/>
            <person name="Crespi M."/>
            <person name="Mangin B."/>
            <person name="Burke J.M."/>
            <person name="Salse J."/>
            <person name="Munos S."/>
            <person name="Vincourt P."/>
            <person name="Rieseberg L.H."/>
            <person name="Langlade N.B."/>
        </authorList>
    </citation>
    <scope>NUCLEOTIDE SEQUENCE [LARGE SCALE GENOMIC DNA]</scope>
    <source>
        <strain evidence="2">cv. SF193</strain>
    </source>
</reference>
<evidence type="ECO:0000313" key="1">
    <source>
        <dbReference type="EMBL" id="OTG14564.1"/>
    </source>
</evidence>
<name>A0A251TUH9_HELAN</name>
<dbReference type="Proteomes" id="UP000215914">
    <property type="component" value="Chromosome 9"/>
</dbReference>
<dbReference type="PANTHER" id="PTHR31902">
    <property type="entry name" value="ACTIN PATCHES DISTAL PROTEIN 1"/>
    <property type="match status" value="1"/>
</dbReference>
<protein>
    <submittedName>
        <fullName evidence="1">Putative sucraseferredoxin-like protein</fullName>
    </submittedName>
</protein>
<dbReference type="InParanoid" id="A0A251TUH9"/>
<proteinExistence type="predicted"/>
<dbReference type="PANTHER" id="PTHR31902:SF10">
    <property type="entry name" value="SUCRASE_FERREDOXIN-LIKE FAMILY PROTEIN"/>
    <property type="match status" value="1"/>
</dbReference>
<sequence length="168" mass="18933">MFWCHKHKHCIVFAIEGEDDFSQVRKDDFPLPKVLAGALKARKNDIPVKTLLTICKGREGTELSDGDVKLWSAGVQETMTGSHVFVCSHSSRDKRCGFCGPILIKKFKEEAELRGLDNVYGYVTPSDVPELLDNHIVKGEIIDRIWRGQMGVPVVKKAEKQLNSPKRK</sequence>
<gene>
    <name evidence="1" type="ORF">HannXRQ_Chr09g0250851</name>
</gene>
<keyword evidence="2" id="KW-1185">Reference proteome</keyword>
<organism evidence="1 2">
    <name type="scientific">Helianthus annuus</name>
    <name type="common">Common sunflower</name>
    <dbReference type="NCBI Taxonomy" id="4232"/>
    <lineage>
        <taxon>Eukaryota</taxon>
        <taxon>Viridiplantae</taxon>
        <taxon>Streptophyta</taxon>
        <taxon>Embryophyta</taxon>
        <taxon>Tracheophyta</taxon>
        <taxon>Spermatophyta</taxon>
        <taxon>Magnoliopsida</taxon>
        <taxon>eudicotyledons</taxon>
        <taxon>Gunneridae</taxon>
        <taxon>Pentapetalae</taxon>
        <taxon>asterids</taxon>
        <taxon>campanulids</taxon>
        <taxon>Asterales</taxon>
        <taxon>Asteraceae</taxon>
        <taxon>Asteroideae</taxon>
        <taxon>Heliantheae alliance</taxon>
        <taxon>Heliantheae</taxon>
        <taxon>Helianthus</taxon>
    </lineage>
</organism>
<dbReference type="EMBL" id="CM007898">
    <property type="protein sequence ID" value="OTG14564.1"/>
    <property type="molecule type" value="Genomic_DNA"/>
</dbReference>